<dbReference type="GO" id="GO:0016491">
    <property type="term" value="F:oxidoreductase activity"/>
    <property type="evidence" value="ECO:0007669"/>
    <property type="project" value="UniProtKB-KW"/>
</dbReference>
<dbReference type="EMBL" id="PDNU01000003">
    <property type="protein sequence ID" value="PHK96287.1"/>
    <property type="molecule type" value="Genomic_DNA"/>
</dbReference>
<evidence type="ECO:0000256" key="5">
    <source>
        <dbReference type="ARBA" id="ARBA00023002"/>
    </source>
</evidence>
<dbReference type="AlphaFoldDB" id="A0A2C7AHS0"/>
<evidence type="ECO:0000256" key="4">
    <source>
        <dbReference type="ARBA" id="ARBA00022833"/>
    </source>
</evidence>
<comment type="cofactor">
    <cofactor evidence="1">
        <name>Zn(2+)</name>
        <dbReference type="ChEBI" id="CHEBI:29105"/>
    </cofactor>
</comment>
<dbReference type="PANTHER" id="PTHR43350:SF19">
    <property type="entry name" value="D-GULOSIDE 3-DEHYDROGENASE"/>
    <property type="match status" value="1"/>
</dbReference>
<dbReference type="GO" id="GO:0046872">
    <property type="term" value="F:metal ion binding"/>
    <property type="evidence" value="ECO:0007669"/>
    <property type="project" value="UniProtKB-KW"/>
</dbReference>
<keyword evidence="5" id="KW-0560">Oxidoreductase</keyword>
<dbReference type="SUPFAM" id="SSF51735">
    <property type="entry name" value="NAD(P)-binding Rossmann-fold domains"/>
    <property type="match status" value="1"/>
</dbReference>
<dbReference type="InterPro" id="IPR007698">
    <property type="entry name" value="AlaDH/PNT_NAD(H)-bd"/>
</dbReference>
<dbReference type="Proteomes" id="UP000223527">
    <property type="component" value="Unassembled WGS sequence"/>
</dbReference>
<comment type="similarity">
    <text evidence="2">Belongs to the zinc-containing alcohol dehydrogenase family.</text>
</comment>
<feature type="domain" description="Alanine dehydrogenase/pyridine nucleotide transhydrogenase NAD(H)-binding" evidence="6">
    <location>
        <begin position="144"/>
        <end position="193"/>
    </location>
</feature>
<name>A0A2C7AHS0_9PROT</name>
<dbReference type="Gene3D" id="3.40.50.720">
    <property type="entry name" value="NAD(P)-binding Rossmann-like Domain"/>
    <property type="match status" value="1"/>
</dbReference>
<gene>
    <name evidence="7" type="ORF">CR162_02795</name>
</gene>
<reference evidence="7 8" key="1">
    <citation type="submission" date="2017-10" db="EMBL/GenBank/DDBJ databases">
        <authorList>
            <person name="Banno H."/>
            <person name="Chua N.-H."/>
        </authorList>
    </citation>
    <scope>NUCLEOTIDE SEQUENCE [LARGE SCALE GENOMIC DNA]</scope>
    <source>
        <strain evidence="7 8">YW11</strain>
    </source>
</reference>
<accession>A0A2C7AHS0</accession>
<dbReference type="InterPro" id="IPR036291">
    <property type="entry name" value="NAD(P)-bd_dom_sf"/>
</dbReference>
<keyword evidence="8" id="KW-1185">Reference proteome</keyword>
<keyword evidence="4" id="KW-0862">Zinc</keyword>
<dbReference type="InterPro" id="IPR011032">
    <property type="entry name" value="GroES-like_sf"/>
</dbReference>
<keyword evidence="3" id="KW-0479">Metal-binding</keyword>
<organism evidence="7 8">
    <name type="scientific">Teichococcus rhizosphaerae</name>
    <dbReference type="NCBI Taxonomy" id="1335062"/>
    <lineage>
        <taxon>Bacteria</taxon>
        <taxon>Pseudomonadati</taxon>
        <taxon>Pseudomonadota</taxon>
        <taxon>Alphaproteobacteria</taxon>
        <taxon>Acetobacterales</taxon>
        <taxon>Roseomonadaceae</taxon>
        <taxon>Roseomonas</taxon>
    </lineage>
</organism>
<dbReference type="CDD" id="cd08255">
    <property type="entry name" value="2-desacetyl-2-hydroxyethyl_bacteriochlorophyllide_like"/>
    <property type="match status" value="1"/>
</dbReference>
<evidence type="ECO:0000256" key="3">
    <source>
        <dbReference type="ARBA" id="ARBA00022723"/>
    </source>
</evidence>
<evidence type="ECO:0000256" key="1">
    <source>
        <dbReference type="ARBA" id="ARBA00001947"/>
    </source>
</evidence>
<protein>
    <submittedName>
        <fullName evidence="7">Dehydrogenase</fullName>
    </submittedName>
</protein>
<proteinExistence type="inferred from homology"/>
<dbReference type="SUPFAM" id="SSF50129">
    <property type="entry name" value="GroES-like"/>
    <property type="match status" value="1"/>
</dbReference>
<dbReference type="Pfam" id="PF01262">
    <property type="entry name" value="AlaDh_PNT_C"/>
    <property type="match status" value="1"/>
</dbReference>
<dbReference type="OrthoDB" id="9781588at2"/>
<evidence type="ECO:0000313" key="7">
    <source>
        <dbReference type="EMBL" id="PHK96287.1"/>
    </source>
</evidence>
<dbReference type="Gene3D" id="3.90.180.10">
    <property type="entry name" value="Medium-chain alcohol dehydrogenases, catalytic domain"/>
    <property type="match status" value="2"/>
</dbReference>
<evidence type="ECO:0000313" key="8">
    <source>
        <dbReference type="Proteomes" id="UP000223527"/>
    </source>
</evidence>
<evidence type="ECO:0000256" key="2">
    <source>
        <dbReference type="ARBA" id="ARBA00008072"/>
    </source>
</evidence>
<sequence length="347" mass="36528">MMARAFWATAPGQGEIREEALPPRAPEEALLRTLASGVSRGTERLVLHGHVPESQWQAMRAPLQEGDFPFPVKYGYAAVGVVEEGPPDLLGRRAFCLHPHQDRFLAPAAMCAPVPEAVPDRRAVLAANMETALNIVWDAAPIPGERVLVIGGGVVGLLCAYLVARFPGTNVTVQDTDPTRRAVAEALGARFAAPGEAPAEQELILHASASPEGLRAALGLAAMEARIVEASWYGDRSVSLPLGEAFHARRLTLRSSQVGSVSPAMRGRRSHAERMALALSLLADPVLDALVGPEVPFEALPARMAALLAPPPAGEQASGEPAPLCPVITYGAAAGTTERGMHRACSA</sequence>
<comment type="caution">
    <text evidence="7">The sequence shown here is derived from an EMBL/GenBank/DDBJ whole genome shotgun (WGS) entry which is preliminary data.</text>
</comment>
<evidence type="ECO:0000259" key="6">
    <source>
        <dbReference type="Pfam" id="PF01262"/>
    </source>
</evidence>
<dbReference type="PANTHER" id="PTHR43350">
    <property type="entry name" value="NAD-DEPENDENT ALCOHOL DEHYDROGENASE"/>
    <property type="match status" value="1"/>
</dbReference>
<dbReference type="RefSeq" id="WP_099094017.1">
    <property type="nucleotide sequence ID" value="NZ_PDNU01000003.1"/>
</dbReference>